<dbReference type="AlphaFoldDB" id="A0AAV7XNK2"/>
<protein>
    <submittedName>
        <fullName evidence="2">Uncharacterized protein</fullName>
    </submittedName>
</protein>
<feature type="signal peptide" evidence="1">
    <location>
        <begin position="1"/>
        <end position="23"/>
    </location>
</feature>
<gene>
    <name evidence="2" type="ORF">ONE63_009545</name>
</gene>
<keyword evidence="1" id="KW-0732">Signal</keyword>
<reference evidence="2" key="1">
    <citation type="submission" date="2022-12" db="EMBL/GenBank/DDBJ databases">
        <title>Chromosome-level genome assembly of the bean flower thrips Megalurothrips usitatus.</title>
        <authorList>
            <person name="Ma L."/>
            <person name="Liu Q."/>
            <person name="Li H."/>
            <person name="Cai W."/>
        </authorList>
    </citation>
    <scope>NUCLEOTIDE SEQUENCE</scope>
    <source>
        <strain evidence="2">Cailab_2022a</strain>
    </source>
</reference>
<name>A0AAV7XNK2_9NEOP</name>
<comment type="caution">
    <text evidence="2">The sequence shown here is derived from an EMBL/GenBank/DDBJ whole genome shotgun (WGS) entry which is preliminary data.</text>
</comment>
<sequence length="116" mass="11824">MMKSLTVVAMAMVAMTCLPAASGVAPELPAGRGPLLLPGCQPLASSPNGYVAVARTSAGLPPLPEGAGPVSRRPQPRAACSSADNTSCYWQCRNSGYNNGWCCCSCGSVSLCQCTL</sequence>
<keyword evidence="3" id="KW-1185">Reference proteome</keyword>
<proteinExistence type="predicted"/>
<accession>A0AAV7XNK2</accession>
<organism evidence="2 3">
    <name type="scientific">Megalurothrips usitatus</name>
    <name type="common">bean blossom thrips</name>
    <dbReference type="NCBI Taxonomy" id="439358"/>
    <lineage>
        <taxon>Eukaryota</taxon>
        <taxon>Metazoa</taxon>
        <taxon>Ecdysozoa</taxon>
        <taxon>Arthropoda</taxon>
        <taxon>Hexapoda</taxon>
        <taxon>Insecta</taxon>
        <taxon>Pterygota</taxon>
        <taxon>Neoptera</taxon>
        <taxon>Paraneoptera</taxon>
        <taxon>Thysanoptera</taxon>
        <taxon>Terebrantia</taxon>
        <taxon>Thripoidea</taxon>
        <taxon>Thripidae</taxon>
        <taxon>Megalurothrips</taxon>
    </lineage>
</organism>
<evidence type="ECO:0000256" key="1">
    <source>
        <dbReference type="SAM" id="SignalP"/>
    </source>
</evidence>
<dbReference type="EMBL" id="JAPTSV010000007">
    <property type="protein sequence ID" value="KAJ1526411.1"/>
    <property type="molecule type" value="Genomic_DNA"/>
</dbReference>
<dbReference type="Proteomes" id="UP001075354">
    <property type="component" value="Chromosome 7"/>
</dbReference>
<feature type="chain" id="PRO_5043989624" evidence="1">
    <location>
        <begin position="24"/>
        <end position="116"/>
    </location>
</feature>
<evidence type="ECO:0000313" key="3">
    <source>
        <dbReference type="Proteomes" id="UP001075354"/>
    </source>
</evidence>
<evidence type="ECO:0000313" key="2">
    <source>
        <dbReference type="EMBL" id="KAJ1526411.1"/>
    </source>
</evidence>